<gene>
    <name evidence="1" type="ORF">LOTGIDRAFT_130171</name>
</gene>
<dbReference type="Pfam" id="PF02995">
    <property type="entry name" value="DUF229"/>
    <property type="match status" value="1"/>
</dbReference>
<dbReference type="CDD" id="cd16021">
    <property type="entry name" value="ALP_like"/>
    <property type="match status" value="1"/>
</dbReference>
<name>V3ZTQ7_LOTGI</name>
<evidence type="ECO:0008006" key="3">
    <source>
        <dbReference type="Google" id="ProtNLM"/>
    </source>
</evidence>
<sequence length="547" mass="62726">MPFHSKPRRLGCDSKTPLTYQNGLLLKLDNRSVSYCTFNTIIRGENDDNKFSFVGSTNFTQSFNVTSEFIRVKCFDKTGSHLYSNLHAFTPRNLTREKHLHKLMENHKHENKPAEILNVLMIGIDSLSRLNHIRSMPKTRHFLLRNLSAVDLQGYNKVAKNTYVNMTPLLTGNFVAVENEKRGITNEKGPFDKYHLIWKNFSSHGYTTMMSEDAPNIATFNYQKKGFAKPPTHHYLRPFSLSIDKVSGVSWKSSRCVSNRSETKLVLDYAKDFVKTYKDLPYFAWSFISRMTHDDPKNAAYIDDDYFEFLKDVQKEGLLNNTILFFISDHGVRYGDILKTEIGQKELRMPLMNIVFPTWFRRKYPAVYGNVVQNANKLTSPFDIHETLKDILYFSGTPRKVVNTDKAGISLFDPIPGSRTCSQASIVPHYCVCESEEIPIDDQLSNKSITFLVEQINLKISKHSMCAKRILKSVRYVKGYRSLGHAAITLIKSYIILTPDNAEYEATVEHDIRKPGFRLGGAISRANRYGNTADCINISNLRPFCYC</sequence>
<organism evidence="1 2">
    <name type="scientific">Lottia gigantea</name>
    <name type="common">Giant owl limpet</name>
    <dbReference type="NCBI Taxonomy" id="225164"/>
    <lineage>
        <taxon>Eukaryota</taxon>
        <taxon>Metazoa</taxon>
        <taxon>Spiralia</taxon>
        <taxon>Lophotrochozoa</taxon>
        <taxon>Mollusca</taxon>
        <taxon>Gastropoda</taxon>
        <taxon>Patellogastropoda</taxon>
        <taxon>Lottioidea</taxon>
        <taxon>Lottiidae</taxon>
        <taxon>Lottia</taxon>
    </lineage>
</organism>
<dbReference type="PANTHER" id="PTHR10974:SF1">
    <property type="entry name" value="FI08016P-RELATED"/>
    <property type="match status" value="1"/>
</dbReference>
<protein>
    <recommendedName>
        <fullName evidence="3">Sulfatase N-terminal domain-containing protein</fullName>
    </recommendedName>
</protein>
<keyword evidence="2" id="KW-1185">Reference proteome</keyword>
<dbReference type="OrthoDB" id="413313at2759"/>
<evidence type="ECO:0000313" key="1">
    <source>
        <dbReference type="EMBL" id="ESO85925.1"/>
    </source>
</evidence>
<dbReference type="InterPro" id="IPR004245">
    <property type="entry name" value="DUF229"/>
</dbReference>
<evidence type="ECO:0000313" key="2">
    <source>
        <dbReference type="Proteomes" id="UP000030746"/>
    </source>
</evidence>
<dbReference type="SUPFAM" id="SSF53649">
    <property type="entry name" value="Alkaline phosphatase-like"/>
    <property type="match status" value="1"/>
</dbReference>
<dbReference type="STRING" id="225164.V3ZTQ7"/>
<dbReference type="PANTHER" id="PTHR10974">
    <property type="entry name" value="FI08016P-RELATED"/>
    <property type="match status" value="1"/>
</dbReference>
<dbReference type="FunFam" id="3.40.720.10:FF:000017">
    <property type="entry name" value="Predicted protein"/>
    <property type="match status" value="1"/>
</dbReference>
<proteinExistence type="predicted"/>
<accession>V3ZTQ7</accession>
<dbReference type="GeneID" id="20233041"/>
<dbReference type="OMA" id="SIRHTEN"/>
<dbReference type="InterPro" id="IPR017850">
    <property type="entry name" value="Alkaline_phosphatase_core_sf"/>
</dbReference>
<dbReference type="Proteomes" id="UP000030746">
    <property type="component" value="Unassembled WGS sequence"/>
</dbReference>
<dbReference type="KEGG" id="lgi:LOTGIDRAFT_130171"/>
<dbReference type="RefSeq" id="XP_009063427.1">
    <property type="nucleotide sequence ID" value="XM_009065179.1"/>
</dbReference>
<dbReference type="HOGENOM" id="CLU_018076_0_0_1"/>
<dbReference type="AlphaFoldDB" id="V3ZTQ7"/>
<feature type="non-terminal residue" evidence="1">
    <location>
        <position position="547"/>
    </location>
</feature>
<dbReference type="GO" id="GO:0005615">
    <property type="term" value="C:extracellular space"/>
    <property type="evidence" value="ECO:0007669"/>
    <property type="project" value="TreeGrafter"/>
</dbReference>
<dbReference type="EMBL" id="KB203219">
    <property type="protein sequence ID" value="ESO85925.1"/>
    <property type="molecule type" value="Genomic_DNA"/>
</dbReference>
<dbReference type="CTD" id="20233041"/>
<reference evidence="1 2" key="1">
    <citation type="journal article" date="2013" name="Nature">
        <title>Insights into bilaterian evolution from three spiralian genomes.</title>
        <authorList>
            <person name="Simakov O."/>
            <person name="Marletaz F."/>
            <person name="Cho S.J."/>
            <person name="Edsinger-Gonzales E."/>
            <person name="Havlak P."/>
            <person name="Hellsten U."/>
            <person name="Kuo D.H."/>
            <person name="Larsson T."/>
            <person name="Lv J."/>
            <person name="Arendt D."/>
            <person name="Savage R."/>
            <person name="Osoegawa K."/>
            <person name="de Jong P."/>
            <person name="Grimwood J."/>
            <person name="Chapman J.A."/>
            <person name="Shapiro H."/>
            <person name="Aerts A."/>
            <person name="Otillar R.P."/>
            <person name="Terry A.Y."/>
            <person name="Boore J.L."/>
            <person name="Grigoriev I.V."/>
            <person name="Lindberg D.R."/>
            <person name="Seaver E.C."/>
            <person name="Weisblat D.A."/>
            <person name="Putnam N.H."/>
            <person name="Rokhsar D.S."/>
        </authorList>
    </citation>
    <scope>NUCLEOTIDE SEQUENCE [LARGE SCALE GENOMIC DNA]</scope>
</reference>
<dbReference type="Gene3D" id="3.40.720.10">
    <property type="entry name" value="Alkaline Phosphatase, subunit A"/>
    <property type="match status" value="1"/>
</dbReference>